<dbReference type="InterPro" id="IPR050772">
    <property type="entry name" value="Hydratase-Decarb/MhpD_sf"/>
</dbReference>
<reference evidence="1" key="1">
    <citation type="submission" date="2021-02" db="EMBL/GenBank/DDBJ databases">
        <title>Skermanella TT6 skin isolate.</title>
        <authorList>
            <person name="Lee K."/>
            <person name="Ganzorig M."/>
        </authorList>
    </citation>
    <scope>NUCLEOTIDE SEQUENCE</scope>
    <source>
        <strain evidence="1">TT6</strain>
    </source>
</reference>
<dbReference type="PANTHER" id="PTHR30143:SF0">
    <property type="entry name" value="2-KETO-4-PENTENOATE HYDRATASE"/>
    <property type="match status" value="1"/>
</dbReference>
<keyword evidence="2" id="KW-1185">Reference proteome</keyword>
<evidence type="ECO:0000313" key="2">
    <source>
        <dbReference type="Proteomes" id="UP000595197"/>
    </source>
</evidence>
<dbReference type="Proteomes" id="UP000595197">
    <property type="component" value="Chromosome"/>
</dbReference>
<dbReference type="Gene3D" id="3.90.850.10">
    <property type="entry name" value="Fumarylacetoacetase-like, C-terminal domain"/>
    <property type="match status" value="1"/>
</dbReference>
<accession>A0ABX7BE38</accession>
<proteinExistence type="predicted"/>
<dbReference type="SUPFAM" id="SSF56529">
    <property type="entry name" value="FAH"/>
    <property type="match status" value="1"/>
</dbReference>
<dbReference type="EMBL" id="CP067420">
    <property type="protein sequence ID" value="QQP92404.1"/>
    <property type="molecule type" value="Genomic_DNA"/>
</dbReference>
<name>A0ABX7BE38_9PROT</name>
<dbReference type="InterPro" id="IPR036663">
    <property type="entry name" value="Fumarylacetoacetase_C_sf"/>
</dbReference>
<gene>
    <name evidence="1" type="ORF">IGS68_12065</name>
</gene>
<organism evidence="1 2">
    <name type="scientific">Skermanella cutis</name>
    <dbReference type="NCBI Taxonomy" id="2775420"/>
    <lineage>
        <taxon>Bacteria</taxon>
        <taxon>Pseudomonadati</taxon>
        <taxon>Pseudomonadota</taxon>
        <taxon>Alphaproteobacteria</taxon>
        <taxon>Rhodospirillales</taxon>
        <taxon>Azospirillaceae</taxon>
        <taxon>Skermanella</taxon>
    </lineage>
</organism>
<sequence length="255" mass="27192">MTSVTETDLSAAADLLLDARRTGAWLTELPESARPGSLDEAYAIQDLLVRRKGGAAGWKVGAPSPTAEPIRGALASDTIHESPARLPATSFNVIGAEAELVYRFASPLPLRDRPYDLEEVLAAVGSVHAAIEIADTRYKVWKSVDQFSQIADQTSHGVLVVGTGKTDWRGIEPVNEPVTLWVDDRREFETIGGNSAGDPRRMLLWLANVGSRGQGGIKAGDRVTSGSTCGTIFVKAPCRLTAEFPGVGKAVLDIV</sequence>
<dbReference type="PANTHER" id="PTHR30143">
    <property type="entry name" value="ACID HYDRATASE"/>
    <property type="match status" value="1"/>
</dbReference>
<evidence type="ECO:0000313" key="1">
    <source>
        <dbReference type="EMBL" id="QQP92404.1"/>
    </source>
</evidence>
<protein>
    <submittedName>
        <fullName evidence="1">2-keto-4-pentenoate hydratase</fullName>
    </submittedName>
</protein>